<dbReference type="Proteomes" id="UP000824890">
    <property type="component" value="Unassembled WGS sequence"/>
</dbReference>
<dbReference type="InterPro" id="IPR011004">
    <property type="entry name" value="Trimer_LpxA-like_sf"/>
</dbReference>
<dbReference type="InterPro" id="IPR045304">
    <property type="entry name" value="LbH_SAT"/>
</dbReference>
<dbReference type="Pfam" id="PF19239">
    <property type="entry name" value="GIY_YIG_domain"/>
    <property type="match status" value="1"/>
</dbReference>
<dbReference type="InterPro" id="IPR001451">
    <property type="entry name" value="Hexapep"/>
</dbReference>
<dbReference type="EMBL" id="JAGKQM010000019">
    <property type="protein sequence ID" value="KAH0859777.1"/>
    <property type="molecule type" value="Genomic_DNA"/>
</dbReference>
<dbReference type="Gene3D" id="2.160.10.10">
    <property type="entry name" value="Hexapeptide repeat proteins"/>
    <property type="match status" value="1"/>
</dbReference>
<gene>
    <name evidence="9" type="ORF">HID58_088038</name>
</gene>
<keyword evidence="5" id="KW-0808">Transferase</keyword>
<dbReference type="InterPro" id="IPR018357">
    <property type="entry name" value="Hexapep_transf_CS"/>
</dbReference>
<organism evidence="9 10">
    <name type="scientific">Brassica napus</name>
    <name type="common">Rape</name>
    <dbReference type="NCBI Taxonomy" id="3708"/>
    <lineage>
        <taxon>Eukaryota</taxon>
        <taxon>Viridiplantae</taxon>
        <taxon>Streptophyta</taxon>
        <taxon>Embryophyta</taxon>
        <taxon>Tracheophyta</taxon>
        <taxon>Spermatophyta</taxon>
        <taxon>Magnoliopsida</taxon>
        <taxon>eudicotyledons</taxon>
        <taxon>Gunneridae</taxon>
        <taxon>Pentapetalae</taxon>
        <taxon>rosids</taxon>
        <taxon>malvids</taxon>
        <taxon>Brassicales</taxon>
        <taxon>Brassicaceae</taxon>
        <taxon>Brassiceae</taxon>
        <taxon>Brassica</taxon>
    </lineage>
</organism>
<dbReference type="PROSITE" id="PS00101">
    <property type="entry name" value="HEXAPEP_TRANSFERASES"/>
    <property type="match status" value="1"/>
</dbReference>
<feature type="region of interest" description="Disordered" evidence="7">
    <location>
        <begin position="424"/>
        <end position="444"/>
    </location>
</feature>
<feature type="compositionally biased region" description="Polar residues" evidence="7">
    <location>
        <begin position="382"/>
        <end position="391"/>
    </location>
</feature>
<evidence type="ECO:0000256" key="1">
    <source>
        <dbReference type="ARBA" id="ARBA00004876"/>
    </source>
</evidence>
<comment type="pathway">
    <text evidence="1">Amino-acid biosynthesis; L-cysteine biosynthesis; L-cysteine from L-serine: step 1/2.</text>
</comment>
<dbReference type="InterPro" id="IPR005881">
    <property type="entry name" value="Ser_O-AcTrfase"/>
</dbReference>
<keyword evidence="4" id="KW-0028">Amino-acid biosynthesis</keyword>
<dbReference type="NCBIfam" id="TIGR01172">
    <property type="entry name" value="cysE"/>
    <property type="match status" value="1"/>
</dbReference>
<evidence type="ECO:0000256" key="7">
    <source>
        <dbReference type="SAM" id="MobiDB-lite"/>
    </source>
</evidence>
<name>A0ABQ7XV28_BRANA</name>
<evidence type="ECO:0000256" key="2">
    <source>
        <dbReference type="ARBA" id="ARBA00007274"/>
    </source>
</evidence>
<dbReference type="Gene3D" id="1.10.3130.10">
    <property type="entry name" value="serine acetyltransferase, domain 1"/>
    <property type="match status" value="1"/>
</dbReference>
<evidence type="ECO:0000256" key="4">
    <source>
        <dbReference type="ARBA" id="ARBA00022605"/>
    </source>
</evidence>
<dbReference type="EC" id="2.3.1.30" evidence="3"/>
<evidence type="ECO:0000313" key="9">
    <source>
        <dbReference type="EMBL" id="KAH0859777.1"/>
    </source>
</evidence>
<dbReference type="InterPro" id="IPR053376">
    <property type="entry name" value="Serine_acetyltransferase"/>
</dbReference>
<evidence type="ECO:0000256" key="5">
    <source>
        <dbReference type="ARBA" id="ARBA00022679"/>
    </source>
</evidence>
<dbReference type="InterPro" id="IPR042122">
    <property type="entry name" value="Ser_AcTrfase_N_sf"/>
</dbReference>
<evidence type="ECO:0000313" key="10">
    <source>
        <dbReference type="Proteomes" id="UP000824890"/>
    </source>
</evidence>
<dbReference type="SMART" id="SM00971">
    <property type="entry name" value="SATase_N"/>
    <property type="match status" value="1"/>
</dbReference>
<feature type="domain" description="Serine acetyltransferase N-terminal" evidence="8">
    <location>
        <begin position="461"/>
        <end position="565"/>
    </location>
</feature>
<feature type="region of interest" description="Disordered" evidence="7">
    <location>
        <begin position="382"/>
        <end position="411"/>
    </location>
</feature>
<dbReference type="SUPFAM" id="SSF51161">
    <property type="entry name" value="Trimeric LpxA-like enzymes"/>
    <property type="match status" value="1"/>
</dbReference>
<accession>A0ABQ7XV28</accession>
<dbReference type="NCBIfam" id="NF041874">
    <property type="entry name" value="EPS_EpsC"/>
    <property type="match status" value="1"/>
</dbReference>
<protein>
    <recommendedName>
        <fullName evidence="3">serine O-acetyltransferase</fullName>
        <ecNumber evidence="3">2.3.1.30</ecNumber>
    </recommendedName>
</protein>
<evidence type="ECO:0000256" key="3">
    <source>
        <dbReference type="ARBA" id="ARBA00013266"/>
    </source>
</evidence>
<evidence type="ECO:0000259" key="8">
    <source>
        <dbReference type="SMART" id="SM00971"/>
    </source>
</evidence>
<dbReference type="CDD" id="cd03354">
    <property type="entry name" value="LbH_SAT"/>
    <property type="match status" value="1"/>
</dbReference>
<dbReference type="InterPro" id="IPR010493">
    <property type="entry name" value="Ser_AcTrfase_N"/>
</dbReference>
<comment type="caution">
    <text evidence="9">The sequence shown here is derived from an EMBL/GenBank/DDBJ whole genome shotgun (WGS) entry which is preliminary data.</text>
</comment>
<feature type="compositionally biased region" description="Polar residues" evidence="7">
    <location>
        <begin position="430"/>
        <end position="441"/>
    </location>
</feature>
<dbReference type="Pfam" id="PF06426">
    <property type="entry name" value="SATase_N"/>
    <property type="match status" value="1"/>
</dbReference>
<proteinExistence type="inferred from homology"/>
<evidence type="ECO:0000256" key="6">
    <source>
        <dbReference type="ARBA" id="ARBA00023315"/>
    </source>
</evidence>
<keyword evidence="10" id="KW-1185">Reference proteome</keyword>
<sequence>MTVLIGSNDWEDFKNGKDGVARYRVQNLPRRSCPGLYELGVVVIGHDQARKLDSDDVLAAYLGQAENVRSRLQSYGRSGAHLRNVSNNNLNHCEAIESPDKKAVTTGLFEDIFIKDGSVLYRWAPMGSKREAEATEGMLLSTFDYAWNKGSNGERRQLDLLMKLGDREFTRSRKSGISRVMFPFLRNQVGIRIKGEKHVLEEERKLSSDVVEEKKKSFGFLASIIKLSQSRPQPVSDKLDEIDGSVCGVILGNGGRCNRSPVKGRKRCEEHKGQRVCRVSPVKNPPQPEIFAGQDYKHEDSDVACGVILPNMETCSKRPVPGRKRCDYHKGMRINAFLFLLNRTDRERTVKTEKPDPESPTCNIVEEEEALSRFCEATTKSGVPCTRSSPKGSKRCWQHKEKTSGDSLPNSNRHFIAVVKMPPAGELQHSPGNQSNDTQPSESEATAEIFAAAADAEAAGLWTQIKAEARHDAEEEPALASYLFSTILSHSSLERSISFHLGNKLCSSTLLSTLLYDLFLNTFTSDPSLQNATVADLRAARVRDPACISFSQCLLNYKGFLAIQAHRVSHKLWTQSRKPLALALHSRVSDVFAVDIHPAAKIGKGILLDHATGVVIGETAVIGNNVSILHHVTLGGTGKACGDRHPKIGDGCLIGAGATILGNVKIGAGAKVGAGSVVLIDVPPRATAVGNPARLVGGKEKPTMHDEECPGESMDHTSFISEWSDYII</sequence>
<reference evidence="9 10" key="1">
    <citation type="submission" date="2021-05" db="EMBL/GenBank/DDBJ databases">
        <title>Genome Assembly of Synthetic Allotetraploid Brassica napus Reveals Homoeologous Exchanges between Subgenomes.</title>
        <authorList>
            <person name="Davis J.T."/>
        </authorList>
    </citation>
    <scope>NUCLEOTIDE SEQUENCE [LARGE SCALE GENOMIC DNA]</scope>
    <source>
        <strain evidence="10">cv. Da-Ae</strain>
        <tissue evidence="9">Seedling</tissue>
    </source>
</reference>
<keyword evidence="6" id="KW-0012">Acyltransferase</keyword>
<comment type="similarity">
    <text evidence="2">Belongs to the transferase hexapeptide repeat family.</text>
</comment>
<dbReference type="PANTHER" id="PTHR42811">
    <property type="entry name" value="SERINE ACETYLTRANSFERASE"/>
    <property type="match status" value="1"/>
</dbReference>
<dbReference type="Pfam" id="PF00132">
    <property type="entry name" value="Hexapep"/>
    <property type="match status" value="1"/>
</dbReference>